<dbReference type="eggNOG" id="KOG2724">
    <property type="taxonomic scope" value="Eukaryota"/>
</dbReference>
<feature type="region of interest" description="Disordered" evidence="1">
    <location>
        <begin position="170"/>
        <end position="211"/>
    </location>
</feature>
<evidence type="ECO:0000313" key="4">
    <source>
        <dbReference type="Proteomes" id="UP000002320"/>
    </source>
</evidence>
<feature type="compositionally biased region" description="Polar residues" evidence="1">
    <location>
        <begin position="64"/>
        <end position="73"/>
    </location>
</feature>
<proteinExistence type="predicted"/>
<dbReference type="InParanoid" id="B0X0I5"/>
<organism>
    <name type="scientific">Culex quinquefasciatus</name>
    <name type="common">Southern house mosquito</name>
    <name type="synonym">Culex pungens</name>
    <dbReference type="NCBI Taxonomy" id="7176"/>
    <lineage>
        <taxon>Eukaryota</taxon>
        <taxon>Metazoa</taxon>
        <taxon>Ecdysozoa</taxon>
        <taxon>Arthropoda</taxon>
        <taxon>Hexapoda</taxon>
        <taxon>Insecta</taxon>
        <taxon>Pterygota</taxon>
        <taxon>Neoptera</taxon>
        <taxon>Endopterygota</taxon>
        <taxon>Diptera</taxon>
        <taxon>Nematocera</taxon>
        <taxon>Culicoidea</taxon>
        <taxon>Culicidae</taxon>
        <taxon>Culicinae</taxon>
        <taxon>Culicini</taxon>
        <taxon>Culex</taxon>
        <taxon>Culex</taxon>
    </lineage>
</organism>
<protein>
    <submittedName>
        <fullName evidence="2 3">Nucleoporin</fullName>
    </submittedName>
</protein>
<dbReference type="VEuPathDB" id="VectorBase:CPIJ013031"/>
<feature type="region of interest" description="Disordered" evidence="1">
    <location>
        <begin position="231"/>
        <end position="257"/>
    </location>
</feature>
<keyword evidence="4" id="KW-1185">Reference proteome</keyword>
<dbReference type="VEuPathDB" id="VectorBase:CQUJHB001566"/>
<dbReference type="SUPFAM" id="SSF50729">
    <property type="entry name" value="PH domain-like"/>
    <property type="match status" value="1"/>
</dbReference>
<dbReference type="Proteomes" id="UP000002320">
    <property type="component" value="Unassembled WGS sequence"/>
</dbReference>
<feature type="region of interest" description="Disordered" evidence="1">
    <location>
        <begin position="1"/>
        <end position="30"/>
    </location>
</feature>
<dbReference type="EnsemblMetazoa" id="CPIJ013031-RA">
    <property type="protein sequence ID" value="CPIJ013031-PA"/>
    <property type="gene ID" value="CPIJ013031"/>
</dbReference>
<dbReference type="OrthoDB" id="10062131at2759"/>
<evidence type="ECO:0000256" key="1">
    <source>
        <dbReference type="SAM" id="MobiDB-lite"/>
    </source>
</evidence>
<dbReference type="STRING" id="7176.B0X0I5"/>
<dbReference type="EMBL" id="DS232238">
    <property type="protein sequence ID" value="EDS38146.1"/>
    <property type="molecule type" value="Genomic_DNA"/>
</dbReference>
<feature type="compositionally biased region" description="Basic and acidic residues" evidence="1">
    <location>
        <begin position="15"/>
        <end position="28"/>
    </location>
</feature>
<dbReference type="KEGG" id="cqu:CpipJ_CPIJ013031"/>
<accession>B0X0I5</accession>
<evidence type="ECO:0000313" key="2">
    <source>
        <dbReference type="EMBL" id="EDS38146.1"/>
    </source>
</evidence>
<reference evidence="2" key="1">
    <citation type="submission" date="2007-03" db="EMBL/GenBank/DDBJ databases">
        <title>Annotation of Culex pipiens quinquefasciatus.</title>
        <authorList>
            <consortium name="The Broad Institute Genome Sequencing Platform"/>
            <person name="Atkinson P.W."/>
            <person name="Hemingway J."/>
            <person name="Christensen B.M."/>
            <person name="Higgs S."/>
            <person name="Kodira C."/>
            <person name="Hannick L."/>
            <person name="Megy K."/>
            <person name="O'Leary S."/>
            <person name="Pearson M."/>
            <person name="Haas B.J."/>
            <person name="Mauceli E."/>
            <person name="Wortman J.R."/>
            <person name="Lee N.H."/>
            <person name="Guigo R."/>
            <person name="Stanke M."/>
            <person name="Alvarado L."/>
            <person name="Amedeo P."/>
            <person name="Antoine C.H."/>
            <person name="Arensburger P."/>
            <person name="Bidwell S.L."/>
            <person name="Crawford M."/>
            <person name="Camaro F."/>
            <person name="Devon K."/>
            <person name="Engels R."/>
            <person name="Hammond M."/>
            <person name="Howarth C."/>
            <person name="Koehrsen M."/>
            <person name="Lawson D."/>
            <person name="Montgomery P."/>
            <person name="Nene V."/>
            <person name="Nusbaum C."/>
            <person name="Puiu D."/>
            <person name="Romero-Severson J."/>
            <person name="Severson D.W."/>
            <person name="Shumway M."/>
            <person name="Sisk P."/>
            <person name="Stolte C."/>
            <person name="Zeng Q."/>
            <person name="Eisenstadt E."/>
            <person name="Fraser-Liggett C."/>
            <person name="Strausberg R."/>
            <person name="Galagan J."/>
            <person name="Birren B."/>
            <person name="Collins F.H."/>
        </authorList>
    </citation>
    <scope>NUCLEOTIDE SEQUENCE [LARGE SCALE GENOMIC DNA]</scope>
    <source>
        <strain evidence="2">JHB</strain>
    </source>
</reference>
<name>B0X0I5_CULQU</name>
<dbReference type="AlphaFoldDB" id="B0X0I5"/>
<sequence length="320" mass="34705">MAKRGAQSDLNHGNWNDEKETPALKRAEGGTSPFSLLIEIVKPTNGTAATTSARGASIFSTTDPSKQVFSQVGNPPKEDTAGSAGKHTGDEKYAANVKALNLKVKENSVCKLTPIFKISKVDPKEPTAVKPATSVALATTTNTAAAPTPPADKPFSFGFGLKSSTTGTGFRFPNVVKPTEDSSRTKRLPPMTTRTNRSRWSSRRSRKRTAVAVAVRHNQRQLLNYIGTHSQRQLHRNAAHQKDGREGAGPGAGRHRHRPDFVNIILNETMPVQGMGKNNVMLVCVPTPETKPPPTSVLLWVKTGEEADELYETLLKQKPN</sequence>
<dbReference type="Gene3D" id="2.30.29.30">
    <property type="entry name" value="Pleckstrin-homology domain (PH domain)/Phosphotyrosine-binding domain (PTB)"/>
    <property type="match status" value="1"/>
</dbReference>
<gene>
    <name evidence="3" type="primary">6045875</name>
    <name evidence="2" type="ORF">CpipJ_CPIJ013031</name>
</gene>
<feature type="region of interest" description="Disordered" evidence="1">
    <location>
        <begin position="64"/>
        <end position="88"/>
    </location>
</feature>
<evidence type="ECO:0000313" key="3">
    <source>
        <dbReference type="EnsemblMetazoa" id="CPIJ013031-PA"/>
    </source>
</evidence>
<dbReference type="HOGENOM" id="CLU_032593_1_0_1"/>
<reference evidence="3" key="2">
    <citation type="submission" date="2021-02" db="UniProtKB">
        <authorList>
            <consortium name="EnsemblMetazoa"/>
        </authorList>
    </citation>
    <scope>IDENTIFICATION</scope>
    <source>
        <strain evidence="3">JHB</strain>
    </source>
</reference>
<dbReference type="InterPro" id="IPR011993">
    <property type="entry name" value="PH-like_dom_sf"/>
</dbReference>
<feature type="compositionally biased region" description="Basic residues" evidence="1">
    <location>
        <begin position="196"/>
        <end position="209"/>
    </location>
</feature>